<organism evidence="2 3">
    <name type="scientific">Paralvinella palmiformis</name>
    <dbReference type="NCBI Taxonomy" id="53620"/>
    <lineage>
        <taxon>Eukaryota</taxon>
        <taxon>Metazoa</taxon>
        <taxon>Spiralia</taxon>
        <taxon>Lophotrochozoa</taxon>
        <taxon>Annelida</taxon>
        <taxon>Polychaeta</taxon>
        <taxon>Sedentaria</taxon>
        <taxon>Canalipalpata</taxon>
        <taxon>Terebellida</taxon>
        <taxon>Terebelliformia</taxon>
        <taxon>Alvinellidae</taxon>
        <taxon>Paralvinella</taxon>
    </lineage>
</organism>
<feature type="transmembrane region" description="Helical" evidence="1">
    <location>
        <begin position="13"/>
        <end position="38"/>
    </location>
</feature>
<keyword evidence="1" id="KW-0812">Transmembrane</keyword>
<accession>A0AAD9J6E8</accession>
<protein>
    <submittedName>
        <fullName evidence="2">Uncharacterized protein</fullName>
    </submittedName>
</protein>
<comment type="caution">
    <text evidence="2">The sequence shown here is derived from an EMBL/GenBank/DDBJ whole genome shotgun (WGS) entry which is preliminary data.</text>
</comment>
<evidence type="ECO:0000256" key="1">
    <source>
        <dbReference type="SAM" id="Phobius"/>
    </source>
</evidence>
<keyword evidence="3" id="KW-1185">Reference proteome</keyword>
<evidence type="ECO:0000313" key="2">
    <source>
        <dbReference type="EMBL" id="KAK2147492.1"/>
    </source>
</evidence>
<keyword evidence="1" id="KW-0472">Membrane</keyword>
<reference evidence="2" key="1">
    <citation type="journal article" date="2023" name="Mol. Biol. Evol.">
        <title>Third-Generation Sequencing Reveals the Adaptive Role of the Epigenome in Three Deep-Sea Polychaetes.</title>
        <authorList>
            <person name="Perez M."/>
            <person name="Aroh O."/>
            <person name="Sun Y."/>
            <person name="Lan Y."/>
            <person name="Juniper S.K."/>
            <person name="Young C.R."/>
            <person name="Angers B."/>
            <person name="Qian P.Y."/>
        </authorList>
    </citation>
    <scope>NUCLEOTIDE SEQUENCE</scope>
    <source>
        <strain evidence="2">P08H-3</strain>
    </source>
</reference>
<keyword evidence="1" id="KW-1133">Transmembrane helix</keyword>
<sequence length="93" mass="10493">MLQKHFPQPEGDMAASVVLFAVLFTPIPLFVVFVVLVIKRRCCDIVTEDRNVAVHFVRVVKDNVEIFIKSDDVSSKKDISTDTDSPITLEEMV</sequence>
<name>A0AAD9J6E8_9ANNE</name>
<evidence type="ECO:0000313" key="3">
    <source>
        <dbReference type="Proteomes" id="UP001208570"/>
    </source>
</evidence>
<dbReference type="Proteomes" id="UP001208570">
    <property type="component" value="Unassembled WGS sequence"/>
</dbReference>
<dbReference type="AlphaFoldDB" id="A0AAD9J6E8"/>
<proteinExistence type="predicted"/>
<dbReference type="EMBL" id="JAODUP010000550">
    <property type="protein sequence ID" value="KAK2147492.1"/>
    <property type="molecule type" value="Genomic_DNA"/>
</dbReference>
<gene>
    <name evidence="2" type="ORF">LSH36_550g03074</name>
</gene>